<accession>A0A3P3W5R5</accession>
<organism evidence="1 2">
    <name type="scientific">Flavobacterium macacae</name>
    <dbReference type="NCBI Taxonomy" id="2488993"/>
    <lineage>
        <taxon>Bacteria</taxon>
        <taxon>Pseudomonadati</taxon>
        <taxon>Bacteroidota</taxon>
        <taxon>Flavobacteriia</taxon>
        <taxon>Flavobacteriales</taxon>
        <taxon>Flavobacteriaceae</taxon>
        <taxon>Flavobacterium</taxon>
    </lineage>
</organism>
<keyword evidence="2" id="KW-1185">Reference proteome</keyword>
<protein>
    <submittedName>
        <fullName evidence="1">Uncharacterized protein</fullName>
    </submittedName>
</protein>
<dbReference type="EMBL" id="RQVR01000014">
    <property type="protein sequence ID" value="RRJ89727.1"/>
    <property type="molecule type" value="Genomic_DNA"/>
</dbReference>
<comment type="caution">
    <text evidence="1">The sequence shown here is derived from an EMBL/GenBank/DDBJ whole genome shotgun (WGS) entry which is preliminary data.</text>
</comment>
<reference evidence="1 2" key="1">
    <citation type="submission" date="2018-11" db="EMBL/GenBank/DDBJ databases">
        <title>Flavobacterium sp. nov., YIM 102600 draft genome.</title>
        <authorList>
            <person name="Li G."/>
            <person name="Jiang Y."/>
        </authorList>
    </citation>
    <scope>NUCLEOTIDE SEQUENCE [LARGE SCALE GENOMIC DNA]</scope>
    <source>
        <strain evidence="1 2">YIM 102600</strain>
    </source>
</reference>
<dbReference type="Proteomes" id="UP000271937">
    <property type="component" value="Unassembled WGS sequence"/>
</dbReference>
<evidence type="ECO:0000313" key="2">
    <source>
        <dbReference type="Proteomes" id="UP000271937"/>
    </source>
</evidence>
<name>A0A3P3W5R5_9FLAO</name>
<evidence type="ECO:0000313" key="1">
    <source>
        <dbReference type="EMBL" id="RRJ89727.1"/>
    </source>
</evidence>
<sequence length="64" mass="7618">MKDGYIVKNFGCKLKLAEIRRVIRYTDEFVLESDKKSMSINLEKVKKTSLKDLEFFMQQLKDKV</sequence>
<dbReference type="AlphaFoldDB" id="A0A3P3W5R5"/>
<proteinExistence type="predicted"/>
<gene>
    <name evidence="1" type="ORF">EG849_11990</name>
</gene>
<dbReference type="OrthoDB" id="1452529at2"/>